<accession>A0AAE9T3G5</accession>
<dbReference type="Proteomes" id="UP001059272">
    <property type="component" value="Chromosome"/>
</dbReference>
<gene>
    <name evidence="1" type="ORF">LW347_04940</name>
</gene>
<proteinExistence type="predicted"/>
<organism evidence="1 2">
    <name type="scientific">Pectobacterium polonicum</name>
    <dbReference type="NCBI Taxonomy" id="2485124"/>
    <lineage>
        <taxon>Bacteria</taxon>
        <taxon>Pseudomonadati</taxon>
        <taxon>Pseudomonadota</taxon>
        <taxon>Gammaproteobacteria</taxon>
        <taxon>Enterobacterales</taxon>
        <taxon>Pectobacteriaceae</taxon>
        <taxon>Pectobacterium</taxon>
    </lineage>
</organism>
<evidence type="ECO:0000313" key="2">
    <source>
        <dbReference type="Proteomes" id="UP001059272"/>
    </source>
</evidence>
<protein>
    <submittedName>
        <fullName evidence="1">Uncharacterized protein</fullName>
    </submittedName>
</protein>
<reference evidence="1" key="1">
    <citation type="submission" date="2021-12" db="EMBL/GenBank/DDBJ databases">
        <title>Genome sequence of novel Pectobacterium sp. causing blackleg.</title>
        <authorList>
            <person name="Wang J."/>
        </authorList>
    </citation>
    <scope>NUCLEOTIDE SEQUENCE</scope>
    <source>
        <strain evidence="1">BY21311</strain>
    </source>
</reference>
<dbReference type="EMBL" id="CP090065">
    <property type="protein sequence ID" value="UVO09324.1"/>
    <property type="molecule type" value="Genomic_DNA"/>
</dbReference>
<evidence type="ECO:0000313" key="1">
    <source>
        <dbReference type="EMBL" id="UVO09324.1"/>
    </source>
</evidence>
<dbReference type="RefSeq" id="WP_258884394.1">
    <property type="nucleotide sequence ID" value="NZ_CP090065.1"/>
</dbReference>
<dbReference type="AlphaFoldDB" id="A0AAE9T3G5"/>
<sequence length="103" mass="12288">MKTKVTTEKMVFVEKTETDTAEWDYMWAALGQHAMNRNLPDPTAAKNFGERWQYMESREITYLFFFKRYYHFFRHRMHPTGSGRECIKIPASRGFNPTNVVLV</sequence>
<dbReference type="KEGG" id="ppoo:LW347_04940"/>
<name>A0AAE9T3G5_9GAMM</name>